<protein>
    <submittedName>
        <fullName evidence="1">Uncharacterized protein</fullName>
    </submittedName>
</protein>
<sequence>MCAITQGGPDGPIAAGLPSVAGPFSAVTGPRFARPSAPRLAGLERVQLLHHVNHLVRVLADALDGVARLA</sequence>
<dbReference type="Proteomes" id="UP000183656">
    <property type="component" value="Unassembled WGS sequence"/>
</dbReference>
<reference evidence="1 2" key="1">
    <citation type="submission" date="2016-10" db="EMBL/GenBank/DDBJ databases">
        <authorList>
            <person name="de Groot N.N."/>
        </authorList>
    </citation>
    <scope>NUCLEOTIDE SEQUENCE [LARGE SCALE GENOMIC DNA]</scope>
    <source>
        <strain evidence="1 2">R-24608</strain>
    </source>
</reference>
<evidence type="ECO:0000313" key="2">
    <source>
        <dbReference type="Proteomes" id="UP000183656"/>
    </source>
</evidence>
<organism evidence="1 2">
    <name type="scientific">Paenacidovorax caeni</name>
    <dbReference type="NCBI Taxonomy" id="343013"/>
    <lineage>
        <taxon>Bacteria</taxon>
        <taxon>Pseudomonadati</taxon>
        <taxon>Pseudomonadota</taxon>
        <taxon>Betaproteobacteria</taxon>
        <taxon>Burkholderiales</taxon>
        <taxon>Comamonadaceae</taxon>
        <taxon>Paenacidovorax</taxon>
    </lineage>
</organism>
<proteinExistence type="predicted"/>
<dbReference type="EMBL" id="FPBX01000002">
    <property type="protein sequence ID" value="SFU37500.1"/>
    <property type="molecule type" value="Genomic_DNA"/>
</dbReference>
<name>A0A1I7FMU7_9BURK</name>
<evidence type="ECO:0000313" key="1">
    <source>
        <dbReference type="EMBL" id="SFU37500.1"/>
    </source>
</evidence>
<dbReference type="AlphaFoldDB" id="A0A1I7FMU7"/>
<gene>
    <name evidence="1" type="ORF">SAMN04489707_1002180</name>
</gene>
<accession>A0A1I7FMU7</accession>
<keyword evidence="2" id="KW-1185">Reference proteome</keyword>